<comment type="caution">
    <text evidence="9">The sequence shown here is derived from an EMBL/GenBank/DDBJ whole genome shotgun (WGS) entry which is preliminary data.</text>
</comment>
<dbReference type="AlphaFoldDB" id="A0A7Z0J806"/>
<dbReference type="GO" id="GO:0006508">
    <property type="term" value="P:proteolysis"/>
    <property type="evidence" value="ECO:0007669"/>
    <property type="project" value="UniProtKB-KW"/>
</dbReference>
<feature type="coiled-coil region" evidence="5">
    <location>
        <begin position="215"/>
        <end position="242"/>
    </location>
</feature>
<evidence type="ECO:0000256" key="7">
    <source>
        <dbReference type="SAM" id="SignalP"/>
    </source>
</evidence>
<keyword evidence="4" id="KW-0788">Thiol protease</keyword>
<keyword evidence="10" id="KW-1185">Reference proteome</keyword>
<dbReference type="RefSeq" id="WP_179580022.1">
    <property type="nucleotide sequence ID" value="NZ_JACCFM010000001.1"/>
</dbReference>
<dbReference type="Pfam" id="PF00877">
    <property type="entry name" value="NLPC_P60"/>
    <property type="match status" value="1"/>
</dbReference>
<dbReference type="Proteomes" id="UP000537260">
    <property type="component" value="Unassembled WGS sequence"/>
</dbReference>
<proteinExistence type="inferred from homology"/>
<gene>
    <name evidence="9" type="ORF">HNR05_003215</name>
</gene>
<evidence type="ECO:0000259" key="8">
    <source>
        <dbReference type="PROSITE" id="PS51935"/>
    </source>
</evidence>
<dbReference type="InterPro" id="IPR051794">
    <property type="entry name" value="PG_Endopeptidase_C40"/>
</dbReference>
<dbReference type="PROSITE" id="PS51935">
    <property type="entry name" value="NLPC_P60"/>
    <property type="match status" value="1"/>
</dbReference>
<dbReference type="Gene3D" id="3.90.1720.10">
    <property type="entry name" value="endopeptidase domain like (from Nostoc punctiforme)"/>
    <property type="match status" value="1"/>
</dbReference>
<feature type="compositionally biased region" description="Gly residues" evidence="6">
    <location>
        <begin position="298"/>
        <end position="314"/>
    </location>
</feature>
<reference evidence="9 10" key="1">
    <citation type="submission" date="2020-07" db="EMBL/GenBank/DDBJ databases">
        <title>Sequencing the genomes of 1000 actinobacteria strains.</title>
        <authorList>
            <person name="Klenk H.-P."/>
        </authorList>
    </citation>
    <scope>NUCLEOTIDE SEQUENCE [LARGE SCALE GENOMIC DNA]</scope>
    <source>
        <strain evidence="9 10">LI1</strain>
    </source>
</reference>
<protein>
    <submittedName>
        <fullName evidence="9">Cell wall-associated NlpC family hydrolase</fullName>
    </submittedName>
</protein>
<keyword evidence="2" id="KW-0645">Protease</keyword>
<evidence type="ECO:0000256" key="2">
    <source>
        <dbReference type="ARBA" id="ARBA00022670"/>
    </source>
</evidence>
<dbReference type="EMBL" id="JACCFM010000001">
    <property type="protein sequence ID" value="NYJ21424.1"/>
    <property type="molecule type" value="Genomic_DNA"/>
</dbReference>
<dbReference type="SUPFAM" id="SSF54001">
    <property type="entry name" value="Cysteine proteinases"/>
    <property type="match status" value="1"/>
</dbReference>
<evidence type="ECO:0000256" key="1">
    <source>
        <dbReference type="ARBA" id="ARBA00007074"/>
    </source>
</evidence>
<feature type="region of interest" description="Disordered" evidence="6">
    <location>
        <begin position="244"/>
        <end position="319"/>
    </location>
</feature>
<organism evidence="9 10">
    <name type="scientific">Glaciibacter psychrotolerans</name>
    <dbReference type="NCBI Taxonomy" id="670054"/>
    <lineage>
        <taxon>Bacteria</taxon>
        <taxon>Bacillati</taxon>
        <taxon>Actinomycetota</taxon>
        <taxon>Actinomycetes</taxon>
        <taxon>Micrococcales</taxon>
        <taxon>Microbacteriaceae</taxon>
        <taxon>Glaciibacter</taxon>
    </lineage>
</organism>
<keyword evidence="7" id="KW-0732">Signal</keyword>
<evidence type="ECO:0000256" key="6">
    <source>
        <dbReference type="SAM" id="MobiDB-lite"/>
    </source>
</evidence>
<evidence type="ECO:0000256" key="3">
    <source>
        <dbReference type="ARBA" id="ARBA00022801"/>
    </source>
</evidence>
<dbReference type="PANTHER" id="PTHR47359:SF3">
    <property type="entry name" value="NLP_P60 DOMAIN-CONTAINING PROTEIN-RELATED"/>
    <property type="match status" value="1"/>
</dbReference>
<dbReference type="PANTHER" id="PTHR47359">
    <property type="entry name" value="PEPTIDOGLYCAN DL-ENDOPEPTIDASE CWLO"/>
    <property type="match status" value="1"/>
</dbReference>
<dbReference type="InterPro" id="IPR000064">
    <property type="entry name" value="NLP_P60_dom"/>
</dbReference>
<keyword evidence="5" id="KW-0175">Coiled coil</keyword>
<feature type="compositionally biased region" description="Pro residues" evidence="6">
    <location>
        <begin position="261"/>
        <end position="297"/>
    </location>
</feature>
<evidence type="ECO:0000313" key="9">
    <source>
        <dbReference type="EMBL" id="NYJ21424.1"/>
    </source>
</evidence>
<feature type="signal peptide" evidence="7">
    <location>
        <begin position="1"/>
        <end position="39"/>
    </location>
</feature>
<evidence type="ECO:0000256" key="4">
    <source>
        <dbReference type="ARBA" id="ARBA00022807"/>
    </source>
</evidence>
<feature type="compositionally biased region" description="Basic and acidic residues" evidence="6">
    <location>
        <begin position="244"/>
        <end position="254"/>
    </location>
</feature>
<keyword evidence="3 9" id="KW-0378">Hydrolase</keyword>
<feature type="chain" id="PRO_5031174870" evidence="7">
    <location>
        <begin position="40"/>
        <end position="445"/>
    </location>
</feature>
<evidence type="ECO:0000313" key="10">
    <source>
        <dbReference type="Proteomes" id="UP000537260"/>
    </source>
</evidence>
<sequence>MANNKTRPLSRVKPATLFAAVAVGAVAATSGIAAPAAYADTNYPTWDEVQKAKQNEASKRAQIESISGLLTSLQDAAAASSKTSQKAAEAYRVTLDKLDAAIAREAALKADAKAAQASADTSKMRAGLIAAHLARSGAQDLSVKLFLDGGSADDLLQQLGTASKLSEQSATIYETAVRDKNAATSLGEQAKSAAEERTRLVAESKLTFDAASAAAQKASAAYDNEQKKSNELYEQLAVLKDSTADAERAYREGQDAEDNFNPPPVTPPPPGTPPAGTPPTVTPPTVKPPTPGTPTPPSGGGNGGGNTGGGGGGTVAPPNASAVDTAMAFARAQIGDWYQLGGAGPNVWDCSGLTRAAYGEAGVYIGSHSATNQYRTMANAQRLVPFSQAQVGDLVFWGGNGDYYHVALYVGGGQILEAPDVGKQVRIHSIWGWDDVAPYVGRPTG</sequence>
<feature type="domain" description="NlpC/P60" evidence="8">
    <location>
        <begin position="320"/>
        <end position="445"/>
    </location>
</feature>
<comment type="similarity">
    <text evidence="1">Belongs to the peptidase C40 family.</text>
</comment>
<name>A0A7Z0J806_9MICO</name>
<accession>A0A7Z0J806</accession>
<dbReference type="GO" id="GO:0008234">
    <property type="term" value="F:cysteine-type peptidase activity"/>
    <property type="evidence" value="ECO:0007669"/>
    <property type="project" value="UniProtKB-KW"/>
</dbReference>
<evidence type="ECO:0000256" key="5">
    <source>
        <dbReference type="SAM" id="Coils"/>
    </source>
</evidence>
<dbReference type="InterPro" id="IPR038765">
    <property type="entry name" value="Papain-like_cys_pep_sf"/>
</dbReference>